<dbReference type="KEGG" id="hfl:PUV54_08750"/>
<evidence type="ECO:0000313" key="3">
    <source>
        <dbReference type="Proteomes" id="UP001214043"/>
    </source>
</evidence>
<reference evidence="2" key="1">
    <citation type="submission" date="2023-02" db="EMBL/GenBank/DDBJ databases">
        <title>Genome sequence of Hyphococcus flavus.</title>
        <authorList>
            <person name="Rong J.-C."/>
            <person name="Zhao Q."/>
            <person name="Yi M."/>
            <person name="Wu J.-Y."/>
        </authorList>
    </citation>
    <scope>NUCLEOTIDE SEQUENCE</scope>
    <source>
        <strain evidence="2">MCCC 1K03223</strain>
    </source>
</reference>
<dbReference type="Proteomes" id="UP001214043">
    <property type="component" value="Chromosome"/>
</dbReference>
<keyword evidence="1" id="KW-0472">Membrane</keyword>
<organism evidence="2 3">
    <name type="scientific">Hyphococcus flavus</name>
    <dbReference type="NCBI Taxonomy" id="1866326"/>
    <lineage>
        <taxon>Bacteria</taxon>
        <taxon>Pseudomonadati</taxon>
        <taxon>Pseudomonadota</taxon>
        <taxon>Alphaproteobacteria</taxon>
        <taxon>Parvularculales</taxon>
        <taxon>Parvularculaceae</taxon>
        <taxon>Hyphococcus</taxon>
    </lineage>
</organism>
<proteinExistence type="predicted"/>
<name>A0AAE9ZAF0_9PROT</name>
<gene>
    <name evidence="2" type="ORF">PUV54_08750</name>
</gene>
<feature type="transmembrane region" description="Helical" evidence="1">
    <location>
        <begin position="154"/>
        <end position="177"/>
    </location>
</feature>
<keyword evidence="1" id="KW-1133">Transmembrane helix</keyword>
<evidence type="ECO:0000313" key="2">
    <source>
        <dbReference type="EMBL" id="WDI30046.1"/>
    </source>
</evidence>
<evidence type="ECO:0000256" key="1">
    <source>
        <dbReference type="SAM" id="Phobius"/>
    </source>
</evidence>
<dbReference type="EMBL" id="CP118166">
    <property type="protein sequence ID" value="WDI30046.1"/>
    <property type="molecule type" value="Genomic_DNA"/>
</dbReference>
<keyword evidence="3" id="KW-1185">Reference proteome</keyword>
<protein>
    <submittedName>
        <fullName evidence="2">Uncharacterized protein</fullName>
    </submittedName>
</protein>
<feature type="transmembrane region" description="Helical" evidence="1">
    <location>
        <begin position="262"/>
        <end position="287"/>
    </location>
</feature>
<sequence>MALNLYRKEQTETTTARSSSRDGFFLDEKAARQVHLLIKDALERLNSKYSNSIHLELKDGTVTHIDQIDDFADLEHHGLRQITSVGFQGIINVDEKESTITIIFRDIKNDPFFANSILVEIDSPNRDWALTTLGDVDDRLSSIKRFSFYKFSGIRAMISAVTIATAALLIPVLVIMASVSKNNQEAIQQLENLSRIAELTTIEAFIAYERIKAELYNPNWILFFAAIPIFLLALSPSIRFLSNPYTFYIGDGIRRFDRRVTILKTIFGVIGAGFLVSLAAGLVLNYFTGAG</sequence>
<keyword evidence="1" id="KW-0812">Transmembrane</keyword>
<dbReference type="RefSeq" id="WP_274491832.1">
    <property type="nucleotide sequence ID" value="NZ_CP118166.1"/>
</dbReference>
<accession>A0AAE9ZAF0</accession>
<dbReference type="AlphaFoldDB" id="A0AAE9ZAF0"/>
<feature type="transmembrane region" description="Helical" evidence="1">
    <location>
        <begin position="220"/>
        <end position="241"/>
    </location>
</feature>